<gene>
    <name evidence="6" type="ORF">DMB68_08720</name>
</gene>
<dbReference type="OrthoDB" id="954626at2"/>
<dbReference type="InterPro" id="IPR035992">
    <property type="entry name" value="Ricin_B-like_lectins"/>
</dbReference>
<dbReference type="InterPro" id="IPR053169">
    <property type="entry name" value="MUG_Protein"/>
</dbReference>
<keyword evidence="3" id="KW-0677">Repeat</keyword>
<evidence type="ECO:0000256" key="3">
    <source>
        <dbReference type="ARBA" id="ARBA00022737"/>
    </source>
</evidence>
<accession>A0A2V4CAN8</accession>
<dbReference type="PROSITE" id="PS50915">
    <property type="entry name" value="CRYSTALLIN_BETA_GAMMA"/>
    <property type="match status" value="3"/>
</dbReference>
<reference evidence="6 7" key="1">
    <citation type="submission" date="2018-05" db="EMBL/GenBank/DDBJ databases">
        <title>Flavobacterium sp. strain IMCC34758, incomplete genome.</title>
        <authorList>
            <person name="Joung Y."/>
        </authorList>
    </citation>
    <scope>NUCLEOTIDE SEQUENCE [LARGE SCALE GENOMIC DNA]</scope>
    <source>
        <strain evidence="6 7">IMCC34758</strain>
    </source>
</reference>
<evidence type="ECO:0000259" key="5">
    <source>
        <dbReference type="PROSITE" id="PS50915"/>
    </source>
</evidence>
<dbReference type="EMBL" id="QJHL01000001">
    <property type="protein sequence ID" value="PXY47213.1"/>
    <property type="molecule type" value="Genomic_DNA"/>
</dbReference>
<dbReference type="InterPro" id="IPR008928">
    <property type="entry name" value="6-hairpin_glycosidase_sf"/>
</dbReference>
<evidence type="ECO:0000256" key="2">
    <source>
        <dbReference type="ARBA" id="ARBA00022729"/>
    </source>
</evidence>
<comment type="caution">
    <text evidence="6">The sequence shown here is derived from an EMBL/GenBank/DDBJ whole genome shotgun (WGS) entry which is preliminary data.</text>
</comment>
<name>A0A2V4CAN8_9FLAO</name>
<evidence type="ECO:0000256" key="1">
    <source>
        <dbReference type="ARBA" id="ARBA00009646"/>
    </source>
</evidence>
<dbReference type="SUPFAM" id="SSF49695">
    <property type="entry name" value="gamma-Crystallin-like"/>
    <property type="match status" value="2"/>
</dbReference>
<keyword evidence="2 4" id="KW-0732">Signal</keyword>
<dbReference type="SUPFAM" id="SSF50370">
    <property type="entry name" value="Ricin B-like lectins"/>
    <property type="match status" value="1"/>
</dbReference>
<dbReference type="Pfam" id="PF18962">
    <property type="entry name" value="Por_Secre_tail"/>
    <property type="match status" value="1"/>
</dbReference>
<feature type="domain" description="Beta/gamma crystallin 'Greek key'" evidence="5">
    <location>
        <begin position="405"/>
        <end position="443"/>
    </location>
</feature>
<dbReference type="PANTHER" id="PTHR47791">
    <property type="entry name" value="MEIOTICALLY UP-REGULATED GENE 191 PROTEIN"/>
    <property type="match status" value="1"/>
</dbReference>
<dbReference type="Gene3D" id="2.60.20.10">
    <property type="entry name" value="Crystallins"/>
    <property type="match status" value="2"/>
</dbReference>
<dbReference type="InterPro" id="IPR011024">
    <property type="entry name" value="G_crystallin-like"/>
</dbReference>
<dbReference type="NCBIfam" id="TIGR04183">
    <property type="entry name" value="Por_Secre_tail"/>
    <property type="match status" value="1"/>
</dbReference>
<dbReference type="InterPro" id="IPR001064">
    <property type="entry name" value="Beta/gamma_crystallin"/>
</dbReference>
<dbReference type="GO" id="GO:0005975">
    <property type="term" value="P:carbohydrate metabolic process"/>
    <property type="evidence" value="ECO:0007669"/>
    <property type="project" value="InterPro"/>
</dbReference>
<dbReference type="AlphaFoldDB" id="A0A2V4CAN8"/>
<dbReference type="SMART" id="SM00458">
    <property type="entry name" value="RICIN"/>
    <property type="match status" value="1"/>
</dbReference>
<feature type="signal peptide" evidence="4">
    <location>
        <begin position="1"/>
        <end position="22"/>
    </location>
</feature>
<dbReference type="PANTHER" id="PTHR47791:SF3">
    <property type="entry name" value="MEIOTICALLY UP-REGULATED GENE 191 PROTEIN"/>
    <property type="match status" value="1"/>
</dbReference>
<proteinExistence type="inferred from homology"/>
<feature type="domain" description="Beta/gamma crystallin 'Greek key'" evidence="5">
    <location>
        <begin position="503"/>
        <end position="541"/>
    </location>
</feature>
<feature type="domain" description="Beta/gamma crystallin 'Greek key'" evidence="5">
    <location>
        <begin position="457"/>
        <end position="501"/>
    </location>
</feature>
<dbReference type="SMART" id="SM00247">
    <property type="entry name" value="XTALbg"/>
    <property type="match status" value="2"/>
</dbReference>
<evidence type="ECO:0000313" key="6">
    <source>
        <dbReference type="EMBL" id="PXY47213.1"/>
    </source>
</evidence>
<dbReference type="InterPro" id="IPR026444">
    <property type="entry name" value="Secre_tail"/>
</dbReference>
<evidence type="ECO:0000313" key="7">
    <source>
        <dbReference type="Proteomes" id="UP000247681"/>
    </source>
</evidence>
<comment type="similarity">
    <text evidence="1">Belongs to the beta/gamma-crystallin family.</text>
</comment>
<evidence type="ECO:0000256" key="4">
    <source>
        <dbReference type="SAM" id="SignalP"/>
    </source>
</evidence>
<dbReference type="Pfam" id="PF14200">
    <property type="entry name" value="RicinB_lectin_2"/>
    <property type="match status" value="1"/>
</dbReference>
<organism evidence="6 7">
    <name type="scientific">Flavobacterium hydrophilum</name>
    <dbReference type="NCBI Taxonomy" id="2211445"/>
    <lineage>
        <taxon>Bacteria</taxon>
        <taxon>Pseudomonadati</taxon>
        <taxon>Bacteroidota</taxon>
        <taxon>Flavobacteriia</taxon>
        <taxon>Flavobacteriales</taxon>
        <taxon>Flavobacteriaceae</taxon>
        <taxon>Flavobacterium</taxon>
    </lineage>
</organism>
<dbReference type="InterPro" id="IPR000772">
    <property type="entry name" value="Ricin_B_lectin"/>
</dbReference>
<sequence>MIRNVIKMMFFLILSAKLSAQTADQRADKIQDATNTIFMSADKSYYKLNSASDNDPYGYGYWIQAHTLETLADAYQRTRNVVYKDRMKSIIAGIRKYNRYAAGTYRNDYYDDLEWLCLAAFNCYNATKDSEFLDAVHQIWDEIKTGYSNGAVSWKKGCSTPCKNSIANGPAIVIAVKLYQLEGDNSNLQMAKDIHAWMKANVLNDQGGIWDSPTNQDPDWQFSYNTGMFIAACLELNLVTGQQSYIEDGMKAADFMMNYRKYSGGAFYLNETGQGDGGLFKGIFAKWFIEFVRIGNIPQARKEHYLQIINYTADYAWNNAVSKSNYLTNYNWRKLPTESIDLSTQTSGLHLFESVASLNKVHVYQDINYAGFYSQLAPGNYTSAQLLSRGAPDNFITSLTVPAGYVVTVYENDNFTGASKTFTANTAWLADWNDRISSIKIEDTNPPVTNPLIIDSSVMNVFQNVNFTGYNVALDIGDYTLAQLQSKGITDNDISSFKISKGFKVTLYEGDNFTGQSKDFTSDTGLSSDWNDKTTSLRVQANGDTSLGDIIYQLQNRNSALNMEVSGSSMSTGGNIAQGTATAGDNQKFTFTHLGDGLYKIIAKHSGQSLNIDDYNTDNGTNVNQSPYNATANQQFVLVATGDGYYKIIPRISGKLVEVSNFSSANGANVQQWEDVNSQASGQWKLIKVESLGVETHNGITSLNLYPNPAQNTLFFNSDITGSQINIFSVLGSLVLKQSVDSDNSVDVSKLEIGIYFITIHKDGKEITKKFLKK</sequence>
<dbReference type="Proteomes" id="UP000247681">
    <property type="component" value="Unassembled WGS sequence"/>
</dbReference>
<protein>
    <recommendedName>
        <fullName evidence="5">Beta/gamma crystallin 'Greek key' domain-containing protein</fullName>
    </recommendedName>
</protein>
<dbReference type="RefSeq" id="WP_110346214.1">
    <property type="nucleotide sequence ID" value="NZ_QJHL01000001.1"/>
</dbReference>
<dbReference type="SUPFAM" id="SSF48208">
    <property type="entry name" value="Six-hairpin glycosidases"/>
    <property type="match status" value="1"/>
</dbReference>
<dbReference type="Gene3D" id="1.50.10.20">
    <property type="match status" value="1"/>
</dbReference>
<dbReference type="PROSITE" id="PS50231">
    <property type="entry name" value="RICIN_B_LECTIN"/>
    <property type="match status" value="1"/>
</dbReference>
<dbReference type="InterPro" id="IPR005198">
    <property type="entry name" value="Glyco_hydro_76"/>
</dbReference>
<dbReference type="CDD" id="cd00161">
    <property type="entry name" value="beta-trefoil_Ricin-like"/>
    <property type="match status" value="1"/>
</dbReference>
<keyword evidence="7" id="KW-1185">Reference proteome</keyword>
<dbReference type="Pfam" id="PF03663">
    <property type="entry name" value="Glyco_hydro_76"/>
    <property type="match status" value="1"/>
</dbReference>
<feature type="chain" id="PRO_5016042924" description="Beta/gamma crystallin 'Greek key' domain-containing protein" evidence="4">
    <location>
        <begin position="23"/>
        <end position="774"/>
    </location>
</feature>
<dbReference type="Gene3D" id="2.80.10.50">
    <property type="match status" value="1"/>
</dbReference>